<protein>
    <submittedName>
        <fullName evidence="1">Uncharacterized protein</fullName>
    </submittedName>
</protein>
<dbReference type="Proteomes" id="UP000326396">
    <property type="component" value="Linkage Group LG8"/>
</dbReference>
<dbReference type="OrthoDB" id="1752352at2759"/>
<organism evidence="1 2">
    <name type="scientific">Mikania micrantha</name>
    <name type="common">bitter vine</name>
    <dbReference type="NCBI Taxonomy" id="192012"/>
    <lineage>
        <taxon>Eukaryota</taxon>
        <taxon>Viridiplantae</taxon>
        <taxon>Streptophyta</taxon>
        <taxon>Embryophyta</taxon>
        <taxon>Tracheophyta</taxon>
        <taxon>Spermatophyta</taxon>
        <taxon>Magnoliopsida</taxon>
        <taxon>eudicotyledons</taxon>
        <taxon>Gunneridae</taxon>
        <taxon>Pentapetalae</taxon>
        <taxon>asterids</taxon>
        <taxon>campanulids</taxon>
        <taxon>Asterales</taxon>
        <taxon>Asteraceae</taxon>
        <taxon>Asteroideae</taxon>
        <taxon>Heliantheae alliance</taxon>
        <taxon>Eupatorieae</taxon>
        <taxon>Mikania</taxon>
    </lineage>
</organism>
<gene>
    <name evidence="1" type="ORF">E3N88_38577</name>
</gene>
<evidence type="ECO:0000313" key="2">
    <source>
        <dbReference type="Proteomes" id="UP000326396"/>
    </source>
</evidence>
<sequence length="83" mass="9259">MSFDPSIEDISKGINIKDEDLIVHILSQLGDDFAHVPVAMKSRNTPITFPDLFEKLIDHERNIKVLSTAPMVATVNNTQKAIL</sequence>
<evidence type="ECO:0000313" key="1">
    <source>
        <dbReference type="EMBL" id="KAD2805200.1"/>
    </source>
</evidence>
<dbReference type="EMBL" id="SZYD01000018">
    <property type="protein sequence ID" value="KAD2805200.1"/>
    <property type="molecule type" value="Genomic_DNA"/>
</dbReference>
<proteinExistence type="predicted"/>
<dbReference type="AlphaFoldDB" id="A0A5N6LUN4"/>
<comment type="caution">
    <text evidence="1">The sequence shown here is derived from an EMBL/GenBank/DDBJ whole genome shotgun (WGS) entry which is preliminary data.</text>
</comment>
<keyword evidence="2" id="KW-1185">Reference proteome</keyword>
<reference evidence="1 2" key="1">
    <citation type="submission" date="2019-05" db="EMBL/GenBank/DDBJ databases">
        <title>Mikania micrantha, genome provides insights into the molecular mechanism of rapid growth.</title>
        <authorList>
            <person name="Liu B."/>
        </authorList>
    </citation>
    <scope>NUCLEOTIDE SEQUENCE [LARGE SCALE GENOMIC DNA]</scope>
    <source>
        <strain evidence="1">NLD-2019</strain>
        <tissue evidence="1">Leaf</tissue>
    </source>
</reference>
<name>A0A5N6LUN4_9ASTR</name>
<accession>A0A5N6LUN4</accession>